<keyword evidence="1" id="KW-1133">Transmembrane helix</keyword>
<reference evidence="2 3" key="1">
    <citation type="journal article" date="2015" name="Genome Announc.">
        <title>Expanding the biotechnology potential of lactobacilli through comparative genomics of 213 strains and associated genera.</title>
        <authorList>
            <person name="Sun Z."/>
            <person name="Harris H.M."/>
            <person name="McCann A."/>
            <person name="Guo C."/>
            <person name="Argimon S."/>
            <person name="Zhang W."/>
            <person name="Yang X."/>
            <person name="Jeffery I.B."/>
            <person name="Cooney J.C."/>
            <person name="Kagawa T.F."/>
            <person name="Liu W."/>
            <person name="Song Y."/>
            <person name="Salvetti E."/>
            <person name="Wrobel A."/>
            <person name="Rasinkangas P."/>
            <person name="Parkhill J."/>
            <person name="Rea M.C."/>
            <person name="O'Sullivan O."/>
            <person name="Ritari J."/>
            <person name="Douillard F.P."/>
            <person name="Paul Ross R."/>
            <person name="Yang R."/>
            <person name="Briner A.E."/>
            <person name="Felis G.E."/>
            <person name="de Vos W.M."/>
            <person name="Barrangou R."/>
            <person name="Klaenhammer T.R."/>
            <person name="Caufield P.W."/>
            <person name="Cui Y."/>
            <person name="Zhang H."/>
            <person name="O'Toole P.W."/>
        </authorList>
    </citation>
    <scope>NUCLEOTIDE SEQUENCE [LARGE SCALE GENOMIC DNA]</scope>
    <source>
        <strain evidence="2 3">DSM 16761</strain>
    </source>
</reference>
<dbReference type="EMBL" id="AZFU01000034">
    <property type="protein sequence ID" value="KRM02980.1"/>
    <property type="molecule type" value="Genomic_DNA"/>
</dbReference>
<proteinExistence type="predicted"/>
<comment type="caution">
    <text evidence="2">The sequence shown here is derived from an EMBL/GenBank/DDBJ whole genome shotgun (WGS) entry which is preliminary data.</text>
</comment>
<sequence length="104" mass="11865">MGIIILLIATYVYFRDAITNSTDANIEEDPEIKKIETNSKAKSFDILSNLSFWCGLVLMIFASHQLKEAPQFSYILFAISGTLTAIWLITLVTQLFYIFKYGKE</sequence>
<accession>A0A0R1VH46</accession>
<evidence type="ECO:0000313" key="2">
    <source>
        <dbReference type="EMBL" id="KRM02980.1"/>
    </source>
</evidence>
<gene>
    <name evidence="2" type="ORF">FC59_GL001365</name>
</gene>
<keyword evidence="1" id="KW-0472">Membrane</keyword>
<name>A0A0R1VH46_9LACO</name>
<feature type="transmembrane region" description="Helical" evidence="1">
    <location>
        <begin position="43"/>
        <end position="62"/>
    </location>
</feature>
<evidence type="ECO:0000256" key="1">
    <source>
        <dbReference type="SAM" id="Phobius"/>
    </source>
</evidence>
<organism evidence="2 3">
    <name type="scientific">Lactobacillus kitasatonis DSM 16761 = JCM 1039</name>
    <dbReference type="NCBI Taxonomy" id="1423767"/>
    <lineage>
        <taxon>Bacteria</taxon>
        <taxon>Bacillati</taxon>
        <taxon>Bacillota</taxon>
        <taxon>Bacilli</taxon>
        <taxon>Lactobacillales</taxon>
        <taxon>Lactobacillaceae</taxon>
        <taxon>Lactobacillus</taxon>
    </lineage>
</organism>
<keyword evidence="1" id="KW-0812">Transmembrane</keyword>
<dbReference type="AlphaFoldDB" id="A0A0R1VH46"/>
<feature type="transmembrane region" description="Helical" evidence="1">
    <location>
        <begin position="74"/>
        <end position="99"/>
    </location>
</feature>
<dbReference type="Proteomes" id="UP000051307">
    <property type="component" value="Unassembled WGS sequence"/>
</dbReference>
<evidence type="ECO:0000313" key="3">
    <source>
        <dbReference type="Proteomes" id="UP000051307"/>
    </source>
</evidence>
<protein>
    <submittedName>
        <fullName evidence="2">Uncharacterized protein</fullName>
    </submittedName>
</protein>
<dbReference type="PATRIC" id="fig|1423767.3.peg.1418"/>